<accession>A0A179HSA7</accession>
<reference evidence="2 3" key="1">
    <citation type="submission" date="2016-02" db="EMBL/GenBank/DDBJ databases">
        <title>Biosynthesis of antibiotic leucinostatins and their inhibition on Phytophthora in bio-control Purpureocillium lilacinum.</title>
        <authorList>
            <person name="Wang G."/>
            <person name="Liu Z."/>
            <person name="Lin R."/>
            <person name="Li E."/>
            <person name="Mao Z."/>
            <person name="Ling J."/>
            <person name="Yin W."/>
            <person name="Xie B."/>
        </authorList>
    </citation>
    <scope>NUCLEOTIDE SEQUENCE [LARGE SCALE GENOMIC DNA]</scope>
    <source>
        <strain evidence="2">PLFJ-1</strain>
    </source>
</reference>
<dbReference type="Proteomes" id="UP000078340">
    <property type="component" value="Unassembled WGS sequence"/>
</dbReference>
<sequence>MKSVKAIGLAGHLGDYITDLRQAEIESSKDVRWMHCIYNASERRGNIHARRHGRAVCARRCCAGCSTRCEDHLYHHCHSRSRDAPGKHDYDHCAEGHRCVGESGEDPGIPARAKSHR</sequence>
<protein>
    <submittedName>
        <fullName evidence="2">Uncharacterized protein</fullName>
    </submittedName>
</protein>
<evidence type="ECO:0000256" key="1">
    <source>
        <dbReference type="SAM" id="MobiDB-lite"/>
    </source>
</evidence>
<evidence type="ECO:0000313" key="2">
    <source>
        <dbReference type="EMBL" id="OAQ92752.1"/>
    </source>
</evidence>
<comment type="caution">
    <text evidence="2">The sequence shown here is derived from an EMBL/GenBank/DDBJ whole genome shotgun (WGS) entry which is preliminary data.</text>
</comment>
<dbReference type="AlphaFoldDB" id="A0A179HSA7"/>
<name>A0A179HSA7_PURLI</name>
<proteinExistence type="predicted"/>
<feature type="region of interest" description="Disordered" evidence="1">
    <location>
        <begin position="98"/>
        <end position="117"/>
    </location>
</feature>
<dbReference type="EMBL" id="LSBI01000002">
    <property type="protein sequence ID" value="OAQ92752.1"/>
    <property type="molecule type" value="Genomic_DNA"/>
</dbReference>
<organism evidence="2 3">
    <name type="scientific">Purpureocillium lilacinum</name>
    <name type="common">Paecilomyces lilacinus</name>
    <dbReference type="NCBI Taxonomy" id="33203"/>
    <lineage>
        <taxon>Eukaryota</taxon>
        <taxon>Fungi</taxon>
        <taxon>Dikarya</taxon>
        <taxon>Ascomycota</taxon>
        <taxon>Pezizomycotina</taxon>
        <taxon>Sordariomycetes</taxon>
        <taxon>Hypocreomycetidae</taxon>
        <taxon>Hypocreales</taxon>
        <taxon>Ophiocordycipitaceae</taxon>
        <taxon>Purpureocillium</taxon>
    </lineage>
</organism>
<gene>
    <name evidence="2" type="ORF">VFPFJ_01913</name>
</gene>
<evidence type="ECO:0000313" key="3">
    <source>
        <dbReference type="Proteomes" id="UP000078340"/>
    </source>
</evidence>